<feature type="compositionally biased region" description="Basic and acidic residues" evidence="1">
    <location>
        <begin position="12"/>
        <end position="22"/>
    </location>
</feature>
<feature type="region of interest" description="Disordered" evidence="1">
    <location>
        <begin position="1"/>
        <end position="32"/>
    </location>
</feature>
<keyword evidence="3" id="KW-1185">Reference proteome</keyword>
<gene>
    <name evidence="2" type="ORF">E2C01_060939</name>
</gene>
<name>A0A5B7HA18_PORTR</name>
<dbReference type="AlphaFoldDB" id="A0A5B7HA18"/>
<evidence type="ECO:0000256" key="1">
    <source>
        <dbReference type="SAM" id="MobiDB-lite"/>
    </source>
</evidence>
<proteinExistence type="predicted"/>
<reference evidence="2 3" key="1">
    <citation type="submission" date="2019-05" db="EMBL/GenBank/DDBJ databases">
        <title>Another draft genome of Portunus trituberculatus and its Hox gene families provides insights of decapod evolution.</title>
        <authorList>
            <person name="Jeong J.-H."/>
            <person name="Song I."/>
            <person name="Kim S."/>
            <person name="Choi T."/>
            <person name="Kim D."/>
            <person name="Ryu S."/>
            <person name="Kim W."/>
        </authorList>
    </citation>
    <scope>NUCLEOTIDE SEQUENCE [LARGE SCALE GENOMIC DNA]</scope>
    <source>
        <tissue evidence="2">Muscle</tissue>
    </source>
</reference>
<accession>A0A5B7HA18</accession>
<organism evidence="2 3">
    <name type="scientific">Portunus trituberculatus</name>
    <name type="common">Swimming crab</name>
    <name type="synonym">Neptunus trituberculatus</name>
    <dbReference type="NCBI Taxonomy" id="210409"/>
    <lineage>
        <taxon>Eukaryota</taxon>
        <taxon>Metazoa</taxon>
        <taxon>Ecdysozoa</taxon>
        <taxon>Arthropoda</taxon>
        <taxon>Crustacea</taxon>
        <taxon>Multicrustacea</taxon>
        <taxon>Malacostraca</taxon>
        <taxon>Eumalacostraca</taxon>
        <taxon>Eucarida</taxon>
        <taxon>Decapoda</taxon>
        <taxon>Pleocyemata</taxon>
        <taxon>Brachyura</taxon>
        <taxon>Eubrachyura</taxon>
        <taxon>Portunoidea</taxon>
        <taxon>Portunidae</taxon>
        <taxon>Portuninae</taxon>
        <taxon>Portunus</taxon>
    </lineage>
</organism>
<evidence type="ECO:0000313" key="3">
    <source>
        <dbReference type="Proteomes" id="UP000324222"/>
    </source>
</evidence>
<evidence type="ECO:0000313" key="2">
    <source>
        <dbReference type="EMBL" id="MPC66786.1"/>
    </source>
</evidence>
<comment type="caution">
    <text evidence="2">The sequence shown here is derived from an EMBL/GenBank/DDBJ whole genome shotgun (WGS) entry which is preliminary data.</text>
</comment>
<protein>
    <submittedName>
        <fullName evidence="2">Uncharacterized protein</fullName>
    </submittedName>
</protein>
<dbReference type="Proteomes" id="UP000324222">
    <property type="component" value="Unassembled WGS sequence"/>
</dbReference>
<sequence length="77" mass="8506">MKQMSTIITEADTGKGDGEGRGQPEGTVHKGKQAGYMDALLPLLRLISYFSTRACRWWPEEAGDGMRLARCDEEATD</sequence>
<dbReference type="EMBL" id="VSRR010025274">
    <property type="protein sequence ID" value="MPC66786.1"/>
    <property type="molecule type" value="Genomic_DNA"/>
</dbReference>